<organism evidence="2 3">
    <name type="scientific">Corynebacterium frankenforstense DSM 45800</name>
    <dbReference type="NCBI Taxonomy" id="1437875"/>
    <lineage>
        <taxon>Bacteria</taxon>
        <taxon>Bacillati</taxon>
        <taxon>Actinomycetota</taxon>
        <taxon>Actinomycetes</taxon>
        <taxon>Mycobacteriales</taxon>
        <taxon>Corynebacteriaceae</taxon>
        <taxon>Corynebacterium</taxon>
    </lineage>
</organism>
<keyword evidence="3" id="KW-1185">Reference proteome</keyword>
<dbReference type="Pfam" id="PF09704">
    <property type="entry name" value="Cas_Cas5d"/>
    <property type="match status" value="1"/>
</dbReference>
<dbReference type="InterPro" id="IPR021124">
    <property type="entry name" value="CRISPR-assoc_prot_Cas5"/>
</dbReference>
<dbReference type="GO" id="GO:0051607">
    <property type="term" value="P:defense response to virus"/>
    <property type="evidence" value="ECO:0007669"/>
    <property type="project" value="UniProtKB-KW"/>
</dbReference>
<proteinExistence type="predicted"/>
<evidence type="ECO:0000313" key="2">
    <source>
        <dbReference type="EMBL" id="APT88095.1"/>
    </source>
</evidence>
<dbReference type="RefSeq" id="WP_075663063.1">
    <property type="nucleotide sequence ID" value="NZ_CP009247.1"/>
</dbReference>
<dbReference type="Proteomes" id="UP000185434">
    <property type="component" value="Chromosome"/>
</dbReference>
<dbReference type="STRING" id="1437875.CFRA_00955"/>
<dbReference type="Gene3D" id="3.30.70.2660">
    <property type="match status" value="1"/>
</dbReference>
<name>A0A1L7CQG5_9CORY</name>
<dbReference type="AlphaFoldDB" id="A0A1L7CQG5"/>
<reference evidence="2 3" key="1">
    <citation type="submission" date="2014-08" db="EMBL/GenBank/DDBJ databases">
        <title>Complete genome sequence of Corynebacterium frankenforstense ST18(T) (=DSM 45800(T)), isolated from raw cow milk.</title>
        <authorList>
            <person name="Ruckert C."/>
            <person name="Albersmeier A."/>
            <person name="Winkler A."/>
            <person name="Lipski A."/>
            <person name="Kalinowski J."/>
        </authorList>
    </citation>
    <scope>NUCLEOTIDE SEQUENCE [LARGE SCALE GENOMIC DNA]</scope>
    <source>
        <strain evidence="2 3">ST18</strain>
    </source>
</reference>
<dbReference type="InterPro" id="IPR013422">
    <property type="entry name" value="CRISPR-assoc_prot_Cas5_N"/>
</dbReference>
<accession>A0A1L7CQG5</accession>
<dbReference type="GO" id="GO:0003723">
    <property type="term" value="F:RNA binding"/>
    <property type="evidence" value="ECO:0007669"/>
    <property type="project" value="InterPro"/>
</dbReference>
<dbReference type="KEGG" id="cfk:CFRA_00955"/>
<evidence type="ECO:0000313" key="3">
    <source>
        <dbReference type="Proteomes" id="UP000185434"/>
    </source>
</evidence>
<dbReference type="InterPro" id="IPR010147">
    <property type="entry name" value="CRISPR-assoc_prot_CasD"/>
</dbReference>
<dbReference type="OrthoDB" id="3189549at2"/>
<dbReference type="GO" id="GO:0043571">
    <property type="term" value="P:maintenance of CRISPR repeat elements"/>
    <property type="evidence" value="ECO:0007669"/>
    <property type="project" value="InterPro"/>
</dbReference>
<sequence length="232" mass="25699">MTATLLLLLKGPMQAWGDSSRYKIRATGQIPTKSGVIGMLAAAEGRRRSEPVTDLAGLRFAVRVDQPGSLLRDYQTAQEWQSGGGTSLVTRYYLADAVFVAAIEADDREFLENLAEALRKPRFPLFLGRRNCPVPAGLVIGVHEGDAVTALRDTAWQASRSHRRERTRSVSLPIYRDADPGEEGVPHQDVPVSFAQEHRRYSWREVIQDEPVAVDNPEGRADDPFFEAVISA</sequence>
<dbReference type="NCBIfam" id="TIGR02593">
    <property type="entry name" value="CRISPR_cas5"/>
    <property type="match status" value="1"/>
</dbReference>
<gene>
    <name evidence="2" type="ORF">CFRA_00955</name>
</gene>
<dbReference type="EMBL" id="CP009247">
    <property type="protein sequence ID" value="APT88095.1"/>
    <property type="molecule type" value="Genomic_DNA"/>
</dbReference>
<dbReference type="CDD" id="cd09645">
    <property type="entry name" value="Cas5_I-E"/>
    <property type="match status" value="1"/>
</dbReference>
<dbReference type="NCBIfam" id="TIGR01868">
    <property type="entry name" value="casD_Cas5e"/>
    <property type="match status" value="1"/>
</dbReference>
<protein>
    <submittedName>
        <fullName evidence="2">CRISPR-associated protein</fullName>
    </submittedName>
</protein>
<evidence type="ECO:0000256" key="1">
    <source>
        <dbReference type="ARBA" id="ARBA00023118"/>
    </source>
</evidence>
<keyword evidence="1" id="KW-0051">Antiviral defense</keyword>